<gene>
    <name evidence="1" type="ORF">LCGC14_1196640</name>
</gene>
<organism evidence="1">
    <name type="scientific">marine sediment metagenome</name>
    <dbReference type="NCBI Taxonomy" id="412755"/>
    <lineage>
        <taxon>unclassified sequences</taxon>
        <taxon>metagenomes</taxon>
        <taxon>ecological metagenomes</taxon>
    </lineage>
</organism>
<accession>A0A0F9M5I5</accession>
<proteinExistence type="predicted"/>
<dbReference type="EMBL" id="LAZR01006116">
    <property type="protein sequence ID" value="KKM94621.1"/>
    <property type="molecule type" value="Genomic_DNA"/>
</dbReference>
<sequence>MTEKEKYVEQLRELADFYESAPDALPRPVFNTLVYVEKDDIPIIIKACRKLKKTASGGYLSLLRSLNFGTLNFRIAQAEVCERKVVGQRWVPEFKQDGHFQDQVEWECKPILKGIDEEEGQEGSNGI</sequence>
<reference evidence="1" key="1">
    <citation type="journal article" date="2015" name="Nature">
        <title>Complex archaea that bridge the gap between prokaryotes and eukaryotes.</title>
        <authorList>
            <person name="Spang A."/>
            <person name="Saw J.H."/>
            <person name="Jorgensen S.L."/>
            <person name="Zaremba-Niedzwiedzka K."/>
            <person name="Martijn J."/>
            <person name="Lind A.E."/>
            <person name="van Eijk R."/>
            <person name="Schleper C."/>
            <person name="Guy L."/>
            <person name="Ettema T.J."/>
        </authorList>
    </citation>
    <scope>NUCLEOTIDE SEQUENCE</scope>
</reference>
<dbReference type="AlphaFoldDB" id="A0A0F9M5I5"/>
<comment type="caution">
    <text evidence="1">The sequence shown here is derived from an EMBL/GenBank/DDBJ whole genome shotgun (WGS) entry which is preliminary data.</text>
</comment>
<evidence type="ECO:0000313" key="1">
    <source>
        <dbReference type="EMBL" id="KKM94621.1"/>
    </source>
</evidence>
<protein>
    <submittedName>
        <fullName evidence="1">Uncharacterized protein</fullName>
    </submittedName>
</protein>
<name>A0A0F9M5I5_9ZZZZ</name>